<accession>A0A2P2IK99</accession>
<name>A0A2P2IK99_RHIMU</name>
<organism evidence="1">
    <name type="scientific">Rhizophora mucronata</name>
    <name type="common">Asiatic mangrove</name>
    <dbReference type="NCBI Taxonomy" id="61149"/>
    <lineage>
        <taxon>Eukaryota</taxon>
        <taxon>Viridiplantae</taxon>
        <taxon>Streptophyta</taxon>
        <taxon>Embryophyta</taxon>
        <taxon>Tracheophyta</taxon>
        <taxon>Spermatophyta</taxon>
        <taxon>Magnoliopsida</taxon>
        <taxon>eudicotyledons</taxon>
        <taxon>Gunneridae</taxon>
        <taxon>Pentapetalae</taxon>
        <taxon>rosids</taxon>
        <taxon>fabids</taxon>
        <taxon>Malpighiales</taxon>
        <taxon>Rhizophoraceae</taxon>
        <taxon>Rhizophora</taxon>
    </lineage>
</organism>
<evidence type="ECO:0000313" key="1">
    <source>
        <dbReference type="EMBL" id="MBW81660.1"/>
    </source>
</evidence>
<proteinExistence type="predicted"/>
<sequence>MLLLRFVDGDIRTIVNYSLTLYAANMLGKKHHRENSLLLRFLNSGIRTIVTY</sequence>
<protein>
    <submittedName>
        <fullName evidence="1">Uncharacterized protein</fullName>
    </submittedName>
</protein>
<reference evidence="1" key="1">
    <citation type="submission" date="2018-02" db="EMBL/GenBank/DDBJ databases">
        <title>Rhizophora mucronata_Transcriptome.</title>
        <authorList>
            <person name="Meera S.P."/>
            <person name="Sreeshan A."/>
            <person name="Augustine A."/>
        </authorList>
    </citation>
    <scope>NUCLEOTIDE SEQUENCE</scope>
    <source>
        <tissue evidence="1">Leaf</tissue>
    </source>
</reference>
<dbReference type="AlphaFoldDB" id="A0A2P2IK99"/>
<dbReference type="EMBL" id="GGEC01001177">
    <property type="protein sequence ID" value="MBW81660.1"/>
    <property type="molecule type" value="Transcribed_RNA"/>
</dbReference>